<evidence type="ECO:0000256" key="8">
    <source>
        <dbReference type="ARBA" id="ARBA00048617"/>
    </source>
</evidence>
<evidence type="ECO:0000259" key="10">
    <source>
        <dbReference type="Pfam" id="PF02602"/>
    </source>
</evidence>
<organism evidence="11 12">
    <name type="scientific">Piscibacillus halophilus</name>
    <dbReference type="NCBI Taxonomy" id="571933"/>
    <lineage>
        <taxon>Bacteria</taxon>
        <taxon>Bacillati</taxon>
        <taxon>Bacillota</taxon>
        <taxon>Bacilli</taxon>
        <taxon>Bacillales</taxon>
        <taxon>Bacillaceae</taxon>
        <taxon>Piscibacillus</taxon>
    </lineage>
</organism>
<dbReference type="EMBL" id="FOES01000004">
    <property type="protein sequence ID" value="SEP94090.1"/>
    <property type="molecule type" value="Genomic_DNA"/>
</dbReference>
<dbReference type="GO" id="GO:0006780">
    <property type="term" value="P:uroporphyrinogen III biosynthetic process"/>
    <property type="evidence" value="ECO:0007669"/>
    <property type="project" value="UniProtKB-UniRule"/>
</dbReference>
<comment type="pathway">
    <text evidence="1 9">Porphyrin-containing compound metabolism; protoporphyrin-IX biosynthesis; coproporphyrinogen-III from 5-aminolevulinate: step 3/4.</text>
</comment>
<dbReference type="GO" id="GO:0006782">
    <property type="term" value="P:protoporphyrinogen IX biosynthetic process"/>
    <property type="evidence" value="ECO:0007669"/>
    <property type="project" value="UniProtKB-UniRule"/>
</dbReference>
<dbReference type="InterPro" id="IPR003754">
    <property type="entry name" value="4pyrrol_synth_uPrphyn_synth"/>
</dbReference>
<accession>A0A1H9BYQ0</accession>
<evidence type="ECO:0000256" key="2">
    <source>
        <dbReference type="ARBA" id="ARBA00008133"/>
    </source>
</evidence>
<dbReference type="Proteomes" id="UP000199427">
    <property type="component" value="Unassembled WGS sequence"/>
</dbReference>
<dbReference type="PANTHER" id="PTHR38042">
    <property type="entry name" value="UROPORPHYRINOGEN-III SYNTHASE, CHLOROPLASTIC"/>
    <property type="match status" value="1"/>
</dbReference>
<comment type="catalytic activity">
    <reaction evidence="8 9">
        <text>hydroxymethylbilane = uroporphyrinogen III + H2O</text>
        <dbReference type="Rhea" id="RHEA:18965"/>
        <dbReference type="ChEBI" id="CHEBI:15377"/>
        <dbReference type="ChEBI" id="CHEBI:57308"/>
        <dbReference type="ChEBI" id="CHEBI:57845"/>
        <dbReference type="EC" id="4.2.1.75"/>
    </reaction>
</comment>
<evidence type="ECO:0000256" key="1">
    <source>
        <dbReference type="ARBA" id="ARBA00004772"/>
    </source>
</evidence>
<dbReference type="Gene3D" id="3.40.50.10090">
    <property type="match status" value="2"/>
</dbReference>
<dbReference type="RefSeq" id="WP_091772718.1">
    <property type="nucleotide sequence ID" value="NZ_FOES01000004.1"/>
</dbReference>
<evidence type="ECO:0000256" key="5">
    <source>
        <dbReference type="ARBA" id="ARBA00023244"/>
    </source>
</evidence>
<dbReference type="EC" id="4.2.1.75" evidence="3 9"/>
<dbReference type="GO" id="GO:0004852">
    <property type="term" value="F:uroporphyrinogen-III synthase activity"/>
    <property type="evidence" value="ECO:0007669"/>
    <property type="project" value="UniProtKB-UniRule"/>
</dbReference>
<keyword evidence="5 9" id="KW-0627">Porphyrin biosynthesis</keyword>
<evidence type="ECO:0000256" key="4">
    <source>
        <dbReference type="ARBA" id="ARBA00023239"/>
    </source>
</evidence>
<gene>
    <name evidence="11" type="ORF">SAMN05216362_104133</name>
</gene>
<dbReference type="InterPro" id="IPR036108">
    <property type="entry name" value="4pyrrol_syn_uPrphyn_synt_sf"/>
</dbReference>
<evidence type="ECO:0000313" key="11">
    <source>
        <dbReference type="EMBL" id="SEP94090.1"/>
    </source>
</evidence>
<dbReference type="SUPFAM" id="SSF69618">
    <property type="entry name" value="HemD-like"/>
    <property type="match status" value="1"/>
</dbReference>
<reference evidence="11 12" key="1">
    <citation type="submission" date="2016-10" db="EMBL/GenBank/DDBJ databases">
        <authorList>
            <person name="de Groot N.N."/>
        </authorList>
    </citation>
    <scope>NUCLEOTIDE SEQUENCE [LARGE SCALE GENOMIC DNA]</scope>
    <source>
        <strain evidence="11 12">DSM 21633</strain>
    </source>
</reference>
<evidence type="ECO:0000256" key="3">
    <source>
        <dbReference type="ARBA" id="ARBA00013109"/>
    </source>
</evidence>
<dbReference type="UniPathway" id="UPA00251">
    <property type="reaction ID" value="UER00320"/>
</dbReference>
<comment type="similarity">
    <text evidence="2 9">Belongs to the uroporphyrinogen-III synthase family.</text>
</comment>
<dbReference type="Pfam" id="PF02602">
    <property type="entry name" value="HEM4"/>
    <property type="match status" value="1"/>
</dbReference>
<dbReference type="OrthoDB" id="9815856at2"/>
<evidence type="ECO:0000256" key="9">
    <source>
        <dbReference type="RuleBase" id="RU366031"/>
    </source>
</evidence>
<keyword evidence="4 9" id="KW-0456">Lyase</keyword>
<sequence length="256" mass="29447">MSHIMGKKIFISREESKAQDFIGPLERHGAQIFAQSLITFELRHSKLHENLLRQLSQYEWLVFTSTNGVKYFFETLNLYEIPKDEIYHLKIASVGSKTQESLEQNGIKVDFVPEIFDAEHFSQAFITEAKPSNVLLVKGNLSRQVIDRKLDEELISYETITVYNTVFNEQAQDDLQHIMKHSIDAWTFTSPSSIDAFIYLQDSFEGSLSKPCFCIGHTTQQKAKEVGFTETYVPKIFTLEGLAHEVIDFYSRKGES</sequence>
<evidence type="ECO:0000256" key="7">
    <source>
        <dbReference type="ARBA" id="ARBA00040167"/>
    </source>
</evidence>
<name>A0A1H9BYQ0_9BACI</name>
<dbReference type="PANTHER" id="PTHR38042:SF1">
    <property type="entry name" value="UROPORPHYRINOGEN-III SYNTHASE, CHLOROPLASTIC"/>
    <property type="match status" value="1"/>
</dbReference>
<dbReference type="InterPro" id="IPR039793">
    <property type="entry name" value="UROS/Hem4"/>
</dbReference>
<dbReference type="AlphaFoldDB" id="A0A1H9BYQ0"/>
<feature type="domain" description="Tetrapyrrole biosynthesis uroporphyrinogen III synthase" evidence="10">
    <location>
        <begin position="23"/>
        <end position="243"/>
    </location>
</feature>
<dbReference type="STRING" id="571933.SAMN05216362_104133"/>
<keyword evidence="12" id="KW-1185">Reference proteome</keyword>
<comment type="function">
    <text evidence="6 9">Catalyzes cyclization of the linear tetrapyrrole, hydroxymethylbilane, to the macrocyclic uroporphyrinogen III.</text>
</comment>
<evidence type="ECO:0000313" key="12">
    <source>
        <dbReference type="Proteomes" id="UP000199427"/>
    </source>
</evidence>
<evidence type="ECO:0000256" key="6">
    <source>
        <dbReference type="ARBA" id="ARBA00037589"/>
    </source>
</evidence>
<protein>
    <recommendedName>
        <fullName evidence="7 9">Uroporphyrinogen-III synthase</fullName>
        <ecNumber evidence="3 9">4.2.1.75</ecNumber>
    </recommendedName>
</protein>
<proteinExistence type="inferred from homology"/>
<dbReference type="CDD" id="cd06578">
    <property type="entry name" value="HemD"/>
    <property type="match status" value="1"/>
</dbReference>